<dbReference type="STRING" id="1715989.NITINOP_0624"/>
<evidence type="ECO:0000313" key="2">
    <source>
        <dbReference type="EMBL" id="CUQ65599.1"/>
    </source>
</evidence>
<dbReference type="RefSeq" id="WP_062483102.1">
    <property type="nucleotide sequence ID" value="NZ_LN885086.1"/>
</dbReference>
<evidence type="ECO:0000313" key="3">
    <source>
        <dbReference type="Proteomes" id="UP000066284"/>
    </source>
</evidence>
<sequence>MARYDNEDSGAGTALAFLAGAIVGAVAGILLTPKSGQETRRAIKDYAEQTEEEILEKAKEARAALDEMIERGKRYVAEKKADVEAAVKAGREAMKARMEKGHEG</sequence>
<organism evidence="2 3">
    <name type="scientific">Candidatus Nitrospira inopinata</name>
    <dbReference type="NCBI Taxonomy" id="1715989"/>
    <lineage>
        <taxon>Bacteria</taxon>
        <taxon>Pseudomonadati</taxon>
        <taxon>Nitrospirota</taxon>
        <taxon>Nitrospiria</taxon>
        <taxon>Nitrospirales</taxon>
        <taxon>Nitrospiraceae</taxon>
        <taxon>Nitrospira</taxon>
    </lineage>
</organism>
<name>A0A0S4KPB0_9BACT</name>
<dbReference type="PANTHER" id="PTHR35792:SF2">
    <property type="entry name" value="GENERAL STRESS PROTEIN"/>
    <property type="match status" value="1"/>
</dbReference>
<reference evidence="3" key="1">
    <citation type="submission" date="2015-09" db="EMBL/GenBank/DDBJ databases">
        <authorList>
            <person name="Daims H."/>
        </authorList>
    </citation>
    <scope>NUCLEOTIDE SEQUENCE [LARGE SCALE GENOMIC DNA]</scope>
</reference>
<dbReference type="InterPro" id="IPR052928">
    <property type="entry name" value="Desiccation-related_membrane"/>
</dbReference>
<keyword evidence="1" id="KW-0472">Membrane</keyword>
<keyword evidence="1" id="KW-0812">Transmembrane</keyword>
<protein>
    <recommendedName>
        <fullName evidence="4">YtxH domain-containing protein</fullName>
    </recommendedName>
</protein>
<dbReference type="PANTHER" id="PTHR35792">
    <property type="entry name" value="GENERAL STRESS PROTEIN"/>
    <property type="match status" value="1"/>
</dbReference>
<dbReference type="KEGG" id="nio:NITINOP_0624"/>
<accession>A0A0S4KPB0</accession>
<evidence type="ECO:0000256" key="1">
    <source>
        <dbReference type="SAM" id="Phobius"/>
    </source>
</evidence>
<evidence type="ECO:0008006" key="4">
    <source>
        <dbReference type="Google" id="ProtNLM"/>
    </source>
</evidence>
<dbReference type="OrthoDB" id="9814252at2"/>
<proteinExistence type="predicted"/>
<keyword evidence="3" id="KW-1185">Reference proteome</keyword>
<dbReference type="Proteomes" id="UP000066284">
    <property type="component" value="Chromosome 1"/>
</dbReference>
<dbReference type="AlphaFoldDB" id="A0A0S4KPB0"/>
<dbReference type="Pfam" id="PF12732">
    <property type="entry name" value="YtxH"/>
    <property type="match status" value="1"/>
</dbReference>
<keyword evidence="1" id="KW-1133">Transmembrane helix</keyword>
<gene>
    <name evidence="2" type="ORF">NITINOP_0624</name>
</gene>
<feature type="transmembrane region" description="Helical" evidence="1">
    <location>
        <begin position="12"/>
        <end position="31"/>
    </location>
</feature>
<dbReference type="EMBL" id="LN885086">
    <property type="protein sequence ID" value="CUQ65599.1"/>
    <property type="molecule type" value="Genomic_DNA"/>
</dbReference>
<dbReference type="InterPro" id="IPR024623">
    <property type="entry name" value="YtxH"/>
</dbReference>